<evidence type="ECO:0000313" key="1">
    <source>
        <dbReference type="EMBL" id="MCI78804.1"/>
    </source>
</evidence>
<proteinExistence type="predicted"/>
<comment type="caution">
    <text evidence="1">The sequence shown here is derived from an EMBL/GenBank/DDBJ whole genome shotgun (WGS) entry which is preliminary data.</text>
</comment>
<accession>A0A392URZ5</accession>
<sequence>MKIISEIEGPFATNLSSTINRIRDTVVEWGVTGEITCQERSAANLSCCKLGTAIL</sequence>
<feature type="non-terminal residue" evidence="1">
    <location>
        <position position="55"/>
    </location>
</feature>
<protein>
    <submittedName>
        <fullName evidence="1">Uncharacterized protein</fullName>
    </submittedName>
</protein>
<evidence type="ECO:0000313" key="2">
    <source>
        <dbReference type="Proteomes" id="UP000265520"/>
    </source>
</evidence>
<name>A0A392URZ5_9FABA</name>
<dbReference type="AlphaFoldDB" id="A0A392URZ5"/>
<dbReference type="Proteomes" id="UP000265520">
    <property type="component" value="Unassembled WGS sequence"/>
</dbReference>
<gene>
    <name evidence="1" type="ORF">A2U01_0100075</name>
</gene>
<reference evidence="1 2" key="1">
    <citation type="journal article" date="2018" name="Front. Plant Sci.">
        <title>Red Clover (Trifolium pratense) and Zigzag Clover (T. medium) - A Picture of Genomic Similarities and Differences.</title>
        <authorList>
            <person name="Dluhosova J."/>
            <person name="Istvanek J."/>
            <person name="Nedelnik J."/>
            <person name="Repkova J."/>
        </authorList>
    </citation>
    <scope>NUCLEOTIDE SEQUENCE [LARGE SCALE GENOMIC DNA]</scope>
    <source>
        <strain evidence="2">cv. 10/8</strain>
        <tissue evidence="1">Leaf</tissue>
    </source>
</reference>
<keyword evidence="2" id="KW-1185">Reference proteome</keyword>
<organism evidence="1 2">
    <name type="scientific">Trifolium medium</name>
    <dbReference type="NCBI Taxonomy" id="97028"/>
    <lineage>
        <taxon>Eukaryota</taxon>
        <taxon>Viridiplantae</taxon>
        <taxon>Streptophyta</taxon>
        <taxon>Embryophyta</taxon>
        <taxon>Tracheophyta</taxon>
        <taxon>Spermatophyta</taxon>
        <taxon>Magnoliopsida</taxon>
        <taxon>eudicotyledons</taxon>
        <taxon>Gunneridae</taxon>
        <taxon>Pentapetalae</taxon>
        <taxon>rosids</taxon>
        <taxon>fabids</taxon>
        <taxon>Fabales</taxon>
        <taxon>Fabaceae</taxon>
        <taxon>Papilionoideae</taxon>
        <taxon>50 kb inversion clade</taxon>
        <taxon>NPAAA clade</taxon>
        <taxon>Hologalegina</taxon>
        <taxon>IRL clade</taxon>
        <taxon>Trifolieae</taxon>
        <taxon>Trifolium</taxon>
    </lineage>
</organism>
<dbReference type="EMBL" id="LXQA010959363">
    <property type="protein sequence ID" value="MCI78804.1"/>
    <property type="molecule type" value="Genomic_DNA"/>
</dbReference>